<accession>A0A425B5P6</accession>
<evidence type="ECO:0000313" key="1">
    <source>
        <dbReference type="EMBL" id="RQK81868.1"/>
    </source>
</evidence>
<name>A0A425B5P6_NEIME</name>
<gene>
    <name evidence="1" type="ORF">COH52_00640</name>
</gene>
<comment type="caution">
    <text evidence="1">The sequence shown here is derived from an EMBL/GenBank/DDBJ whole genome shotgun (WGS) entry which is preliminary data.</text>
</comment>
<dbReference type="EMBL" id="NWZY01000001">
    <property type="protein sequence ID" value="RQK81868.1"/>
    <property type="molecule type" value="Genomic_DNA"/>
</dbReference>
<dbReference type="AlphaFoldDB" id="A0A425B5P6"/>
<sequence length="94" mass="10068">MVADGERPHLKTICRLKTEGGSLSSLPSDGISNAAFAPYAGGSPASFRCLRRMPVASGKPCAGWLCRLKQYEGMRFRRHPPVAEIPSAPCPIIA</sequence>
<evidence type="ECO:0000313" key="2">
    <source>
        <dbReference type="Proteomes" id="UP000283666"/>
    </source>
</evidence>
<reference evidence="1 2" key="1">
    <citation type="submission" date="2017-09" db="EMBL/GenBank/DDBJ databases">
        <title>Phenotypic and genotypic characterization of Colombian isolates of Neisseria meningitidis recovered from invasive disease.</title>
        <authorList>
            <person name="Duarte C."/>
            <person name="Gabastou J.M."/>
            <person name="Moreno J."/>
        </authorList>
    </citation>
    <scope>NUCLEOTIDE SEQUENCE [LARGE SCALE GENOMIC DNA]</scope>
    <source>
        <strain evidence="1 2">INS-Nm1012</strain>
    </source>
</reference>
<proteinExistence type="predicted"/>
<organism evidence="1 2">
    <name type="scientific">Neisseria meningitidis</name>
    <dbReference type="NCBI Taxonomy" id="487"/>
    <lineage>
        <taxon>Bacteria</taxon>
        <taxon>Pseudomonadati</taxon>
        <taxon>Pseudomonadota</taxon>
        <taxon>Betaproteobacteria</taxon>
        <taxon>Neisseriales</taxon>
        <taxon>Neisseriaceae</taxon>
        <taxon>Neisseria</taxon>
    </lineage>
</organism>
<protein>
    <submittedName>
        <fullName evidence="1">Uncharacterized protein</fullName>
    </submittedName>
</protein>
<dbReference type="Proteomes" id="UP000283666">
    <property type="component" value="Unassembled WGS sequence"/>
</dbReference>